<dbReference type="Gene3D" id="3.30.70.60">
    <property type="match status" value="1"/>
</dbReference>
<proteinExistence type="inferred from homology"/>
<dbReference type="NCBIfam" id="TIGR00166">
    <property type="entry name" value="S6"/>
    <property type="match status" value="1"/>
</dbReference>
<dbReference type="GO" id="GO:0003735">
    <property type="term" value="F:structural constituent of ribosome"/>
    <property type="evidence" value="ECO:0007669"/>
    <property type="project" value="InterPro"/>
</dbReference>
<evidence type="ECO:0000313" key="8">
    <source>
        <dbReference type="Proteomes" id="UP000027148"/>
    </source>
</evidence>
<dbReference type="HAMAP" id="MF_00360">
    <property type="entry name" value="Ribosomal_bS6"/>
    <property type="match status" value="1"/>
</dbReference>
<comment type="function">
    <text evidence="4 6">Binds together with bS18 to 16S ribosomal RNA.</text>
</comment>
<comment type="similarity">
    <text evidence="1 6">Belongs to the bacterial ribosomal protein bS6 family.</text>
</comment>
<dbReference type="GO" id="GO:1990904">
    <property type="term" value="C:ribonucleoprotein complex"/>
    <property type="evidence" value="ECO:0007669"/>
    <property type="project" value="UniProtKB-KW"/>
</dbReference>
<evidence type="ECO:0000256" key="4">
    <source>
        <dbReference type="ARBA" id="ARBA00035104"/>
    </source>
</evidence>
<organism evidence="7 8">
    <name type="scientific">Candidatus Walczuchella monophlebidarum</name>
    <dbReference type="NCBI Taxonomy" id="1415657"/>
    <lineage>
        <taxon>Bacteria</taxon>
        <taxon>Pseudomonadati</taxon>
        <taxon>Bacteroidota</taxon>
        <taxon>Flavobacteriia</taxon>
        <taxon>Flavobacteriales</taxon>
        <taxon>Candidatus Walczuchella</taxon>
    </lineage>
</organism>
<dbReference type="EMBL" id="CP006873">
    <property type="protein sequence ID" value="AID37457.1"/>
    <property type="molecule type" value="Genomic_DNA"/>
</dbReference>
<keyword evidence="3 6" id="KW-0687">Ribonucleoprotein</keyword>
<evidence type="ECO:0000256" key="5">
    <source>
        <dbReference type="ARBA" id="ARBA00035294"/>
    </source>
</evidence>
<reference evidence="7 8" key="1">
    <citation type="journal article" date="2014" name="Genome Biol. Evol.">
        <title>Genome sequence of "Candidatus Walczuchella monophlebidarum" the flavobacterial endosymbiont of Llaveia axin axin (Hemiptera: Coccoidea: Monophlebidae).</title>
        <authorList>
            <person name="Rosas-Perez T."/>
            <person name="Rosenblueth M."/>
            <person name="Rincon-Rosales R."/>
            <person name="Mora J."/>
            <person name="Martinez-Romero E."/>
        </authorList>
    </citation>
    <scope>NUCLEOTIDE SEQUENCE [LARGE SCALE GENOMIC DNA]</scope>
    <source>
        <strain evidence="7">FNIIJ</strain>
    </source>
</reference>
<keyword evidence="6" id="KW-0699">rRNA-binding</keyword>
<gene>
    <name evidence="6 7" type="primary">rpsF</name>
    <name evidence="7" type="ORF">FNIIJ_182</name>
</gene>
<evidence type="ECO:0000256" key="1">
    <source>
        <dbReference type="ARBA" id="ARBA00009512"/>
    </source>
</evidence>
<dbReference type="GO" id="GO:0005840">
    <property type="term" value="C:ribosome"/>
    <property type="evidence" value="ECO:0007669"/>
    <property type="project" value="UniProtKB-KW"/>
</dbReference>
<dbReference type="GO" id="GO:0006412">
    <property type="term" value="P:translation"/>
    <property type="evidence" value="ECO:0007669"/>
    <property type="project" value="UniProtKB-UniRule"/>
</dbReference>
<dbReference type="GO" id="GO:0005737">
    <property type="term" value="C:cytoplasm"/>
    <property type="evidence" value="ECO:0007669"/>
    <property type="project" value="UniProtKB-ARBA"/>
</dbReference>
<protein>
    <recommendedName>
        <fullName evidence="5 6">Small ribosomal subunit protein bS6</fullName>
    </recommendedName>
</protein>
<dbReference type="Proteomes" id="UP000027148">
    <property type="component" value="Chromosome"/>
</dbReference>
<name>A0A068DQE2_9FLAO</name>
<dbReference type="SUPFAM" id="SSF54995">
    <property type="entry name" value="Ribosomal protein S6"/>
    <property type="match status" value="1"/>
</dbReference>
<dbReference type="STRING" id="1415657.FNIIJ_182"/>
<dbReference type="KEGG" id="elv:FNIIJ_182"/>
<evidence type="ECO:0000256" key="3">
    <source>
        <dbReference type="ARBA" id="ARBA00023274"/>
    </source>
</evidence>
<dbReference type="RefSeq" id="WP_038436177.1">
    <property type="nucleotide sequence ID" value="NZ_CP006873.1"/>
</dbReference>
<dbReference type="InterPro" id="IPR035980">
    <property type="entry name" value="Ribosomal_bS6_sf"/>
</dbReference>
<dbReference type="AlphaFoldDB" id="A0A068DQE2"/>
<dbReference type="InterPro" id="IPR020814">
    <property type="entry name" value="Ribosomal_S6_plastid/chlpt"/>
</dbReference>
<dbReference type="Pfam" id="PF01250">
    <property type="entry name" value="Ribosomal_S6"/>
    <property type="match status" value="1"/>
</dbReference>
<dbReference type="InterPro" id="IPR014717">
    <property type="entry name" value="Transl_elong_EF1B/ribsomal_bS6"/>
</dbReference>
<dbReference type="GO" id="GO:0070181">
    <property type="term" value="F:small ribosomal subunit rRNA binding"/>
    <property type="evidence" value="ECO:0007669"/>
    <property type="project" value="TreeGrafter"/>
</dbReference>
<accession>A0A068DQE2</accession>
<keyword evidence="6" id="KW-0694">RNA-binding</keyword>
<keyword evidence="8" id="KW-1185">Reference proteome</keyword>
<dbReference type="PANTHER" id="PTHR21011:SF1">
    <property type="entry name" value="SMALL RIBOSOMAL SUBUNIT PROTEIN BS6M"/>
    <property type="match status" value="1"/>
</dbReference>
<evidence type="ECO:0000313" key="7">
    <source>
        <dbReference type="EMBL" id="AID37457.1"/>
    </source>
</evidence>
<dbReference type="OrthoDB" id="9812702at2"/>
<dbReference type="CDD" id="cd00473">
    <property type="entry name" value="bS6"/>
    <property type="match status" value="1"/>
</dbReference>
<evidence type="ECO:0000256" key="6">
    <source>
        <dbReference type="HAMAP-Rule" id="MF_00360"/>
    </source>
</evidence>
<sequence>MSKYYETVFILTPVLSKKKVEETIENVNSLLQKNKVVIEKHESWGLKKLAYPIKKKKTGYYELFLFSLDGEIPSKNIISELELFFNRDERVLRFLIIRLNQHSFEYYKKNNNGQPRKTS</sequence>
<keyword evidence="2 6" id="KW-0689">Ribosomal protein</keyword>
<dbReference type="HOGENOM" id="CLU_113441_4_3_10"/>
<dbReference type="PANTHER" id="PTHR21011">
    <property type="entry name" value="MITOCHONDRIAL 28S RIBOSOMAL PROTEIN S6"/>
    <property type="match status" value="1"/>
</dbReference>
<dbReference type="InterPro" id="IPR000529">
    <property type="entry name" value="Ribosomal_bS6"/>
</dbReference>
<evidence type="ECO:0000256" key="2">
    <source>
        <dbReference type="ARBA" id="ARBA00022980"/>
    </source>
</evidence>